<name>A0A1B6IPD0_9HEMI</name>
<accession>A0A1B6IPD0</accession>
<gene>
    <name evidence="2" type="ORF">g.58176</name>
</gene>
<organism evidence="2">
    <name type="scientific">Homalodisca liturata</name>
    <dbReference type="NCBI Taxonomy" id="320908"/>
    <lineage>
        <taxon>Eukaryota</taxon>
        <taxon>Metazoa</taxon>
        <taxon>Ecdysozoa</taxon>
        <taxon>Arthropoda</taxon>
        <taxon>Hexapoda</taxon>
        <taxon>Insecta</taxon>
        <taxon>Pterygota</taxon>
        <taxon>Neoptera</taxon>
        <taxon>Paraneoptera</taxon>
        <taxon>Hemiptera</taxon>
        <taxon>Auchenorrhyncha</taxon>
        <taxon>Membracoidea</taxon>
        <taxon>Cicadellidae</taxon>
        <taxon>Cicadellinae</taxon>
        <taxon>Proconiini</taxon>
        <taxon>Homalodisca</taxon>
    </lineage>
</organism>
<sequence length="101" mass="11382">ALEAMELDVDVEGGCLVPGERPLNMHRPSTCLATEKPKPLAKNVKRHSIHGMMEEENVVRPHQEMKQLTLDEKKFLLAVERGDEAVNSGREEVPVGSRERR</sequence>
<evidence type="ECO:0000256" key="1">
    <source>
        <dbReference type="SAM" id="MobiDB-lite"/>
    </source>
</evidence>
<dbReference type="AlphaFoldDB" id="A0A1B6IPD0"/>
<dbReference type="EMBL" id="GECU01018925">
    <property type="protein sequence ID" value="JAS88781.1"/>
    <property type="molecule type" value="Transcribed_RNA"/>
</dbReference>
<feature type="non-terminal residue" evidence="2">
    <location>
        <position position="1"/>
    </location>
</feature>
<protein>
    <submittedName>
        <fullName evidence="2">Uncharacterized protein</fullName>
    </submittedName>
</protein>
<reference evidence="2" key="1">
    <citation type="submission" date="2015-11" db="EMBL/GenBank/DDBJ databases">
        <title>De novo transcriptome assembly of four potential Pierce s Disease insect vectors from Arizona vineyards.</title>
        <authorList>
            <person name="Tassone E.E."/>
        </authorList>
    </citation>
    <scope>NUCLEOTIDE SEQUENCE</scope>
</reference>
<feature type="compositionally biased region" description="Basic and acidic residues" evidence="1">
    <location>
        <begin position="82"/>
        <end position="93"/>
    </location>
</feature>
<feature type="region of interest" description="Disordered" evidence="1">
    <location>
        <begin position="82"/>
        <end position="101"/>
    </location>
</feature>
<feature type="region of interest" description="Disordered" evidence="1">
    <location>
        <begin position="19"/>
        <end position="62"/>
    </location>
</feature>
<evidence type="ECO:0000313" key="2">
    <source>
        <dbReference type="EMBL" id="JAS88781.1"/>
    </source>
</evidence>
<proteinExistence type="predicted"/>